<gene>
    <name evidence="9" type="ORF">SAMN02746064_00341</name>
</gene>
<protein>
    <recommendedName>
        <fullName evidence="1">Stage 0 sporulation protein A homolog</fullName>
    </recommendedName>
</protein>
<keyword evidence="3" id="KW-0597">Phosphoprotein</keyword>
<dbReference type="NCBIfam" id="TIGR00229">
    <property type="entry name" value="sensory_box"/>
    <property type="match status" value="3"/>
</dbReference>
<dbReference type="SMART" id="SM00086">
    <property type="entry name" value="PAC"/>
    <property type="match status" value="4"/>
</dbReference>
<dbReference type="InterPro" id="IPR000700">
    <property type="entry name" value="PAS-assoc_C"/>
</dbReference>
<dbReference type="SMART" id="SM00267">
    <property type="entry name" value="GGDEF"/>
    <property type="match status" value="1"/>
</dbReference>
<evidence type="ECO:0000259" key="4">
    <source>
        <dbReference type="PROSITE" id="PS50110"/>
    </source>
</evidence>
<dbReference type="Gene3D" id="2.10.70.100">
    <property type="match status" value="1"/>
</dbReference>
<evidence type="ECO:0000256" key="2">
    <source>
        <dbReference type="ARBA" id="ARBA00024867"/>
    </source>
</evidence>
<feature type="domain" description="PAS" evidence="5">
    <location>
        <begin position="170"/>
        <end position="240"/>
    </location>
</feature>
<dbReference type="SMART" id="SM00448">
    <property type="entry name" value="REC"/>
    <property type="match status" value="1"/>
</dbReference>
<dbReference type="InterPro" id="IPR052020">
    <property type="entry name" value="Cyclic_di-GMP/3'3'-cGAMP_PDE"/>
</dbReference>
<evidence type="ECO:0000256" key="3">
    <source>
        <dbReference type="PROSITE-ProRule" id="PRU00169"/>
    </source>
</evidence>
<dbReference type="InterPro" id="IPR003607">
    <property type="entry name" value="HD/PDEase_dom"/>
</dbReference>
<evidence type="ECO:0000259" key="8">
    <source>
        <dbReference type="PROSITE" id="PS51832"/>
    </source>
</evidence>
<dbReference type="InterPro" id="IPR000160">
    <property type="entry name" value="GGDEF_dom"/>
</dbReference>
<dbReference type="Gene3D" id="1.10.3210.10">
    <property type="entry name" value="Hypothetical protein af1432"/>
    <property type="match status" value="1"/>
</dbReference>
<dbReference type="InterPro" id="IPR029787">
    <property type="entry name" value="Nucleotide_cyclase"/>
</dbReference>
<feature type="domain" description="PAC" evidence="6">
    <location>
        <begin position="621"/>
        <end position="673"/>
    </location>
</feature>
<dbReference type="InterPro" id="IPR013655">
    <property type="entry name" value="PAS_fold_3"/>
</dbReference>
<dbReference type="STRING" id="1120975.SAMN02746064_00341"/>
<dbReference type="PANTHER" id="PTHR45228:SF1">
    <property type="entry name" value="CYCLIC DI-GMP PHOSPHODIESTERASE TM_0186"/>
    <property type="match status" value="1"/>
</dbReference>
<dbReference type="InterPro" id="IPR035965">
    <property type="entry name" value="PAS-like_dom_sf"/>
</dbReference>
<dbReference type="SUPFAM" id="SSF55073">
    <property type="entry name" value="Nucleotide cyclase"/>
    <property type="match status" value="1"/>
</dbReference>
<dbReference type="Pfam" id="PF00072">
    <property type="entry name" value="Response_reg"/>
    <property type="match status" value="1"/>
</dbReference>
<dbReference type="PROSITE" id="PS50887">
    <property type="entry name" value="GGDEF"/>
    <property type="match status" value="1"/>
</dbReference>
<evidence type="ECO:0000313" key="9">
    <source>
        <dbReference type="EMBL" id="SHE34446.1"/>
    </source>
</evidence>
<dbReference type="InterPro" id="IPR043128">
    <property type="entry name" value="Rev_trsase/Diguanyl_cyclase"/>
</dbReference>
<reference evidence="9 10" key="1">
    <citation type="submission" date="2016-11" db="EMBL/GenBank/DDBJ databases">
        <authorList>
            <person name="Jaros S."/>
            <person name="Januszkiewicz K."/>
            <person name="Wedrychowicz H."/>
        </authorList>
    </citation>
    <scope>NUCLEOTIDE SEQUENCE [LARGE SCALE GENOMIC DNA]</scope>
    <source>
        <strain evidence="9 10">DSM 14828</strain>
    </source>
</reference>
<dbReference type="SMART" id="SM00471">
    <property type="entry name" value="HDc"/>
    <property type="match status" value="1"/>
</dbReference>
<dbReference type="InterPro" id="IPR013656">
    <property type="entry name" value="PAS_4"/>
</dbReference>
<dbReference type="Pfam" id="PF08448">
    <property type="entry name" value="PAS_4"/>
    <property type="match status" value="1"/>
</dbReference>
<dbReference type="CDD" id="cd00077">
    <property type="entry name" value="HDc"/>
    <property type="match status" value="1"/>
</dbReference>
<keyword evidence="10" id="KW-1185">Reference proteome</keyword>
<dbReference type="SUPFAM" id="SSF55785">
    <property type="entry name" value="PYP-like sensor domain (PAS domain)"/>
    <property type="match status" value="5"/>
</dbReference>
<dbReference type="Gene3D" id="3.30.450.20">
    <property type="entry name" value="PAS domain"/>
    <property type="match status" value="5"/>
</dbReference>
<feature type="domain" description="PAS" evidence="5">
    <location>
        <begin position="421"/>
        <end position="491"/>
    </location>
</feature>
<feature type="domain" description="Response regulatory" evidence="4">
    <location>
        <begin position="7"/>
        <end position="126"/>
    </location>
</feature>
<dbReference type="Pfam" id="PF00990">
    <property type="entry name" value="GGDEF"/>
    <property type="match status" value="1"/>
</dbReference>
<proteinExistence type="predicted"/>
<dbReference type="InterPro" id="IPR001789">
    <property type="entry name" value="Sig_transdc_resp-reg_receiver"/>
</dbReference>
<sequence length="1145" mass="130133">MENRKIKILAVDDNRDNLVTLKALIMDAFSEAVVLTALSGKQGFDLAEAEDPDVILLDIIMPGMDGFEVCTRLKSNNELRDIPVVFVTALKGDKENRVKALECGAEAFLSKPIDESELTAQVRAMLKIRAANIKKRDEKEFLAALVEEKTRELKDSNSKTLQLLEDLKKEQTLIKAIFDSIPGYLYVYDENGKLIKWNKNHETMTGFSAEELSHMTLEKWFDQEDILKVNTAVHDVFEKGYGEVEAQLILKNGEKMLTRSSGVPLVLDGHKYFTGIGVDITEIKKTEIQLKQYMDDLLESQRIARLGTWRLDFATNQVVWSEELYKMYGFDPSSPPPPYTEYMKLFTPASWDNLSTALELTSTVGTPYELELETLSKDGLNGWIWVRGEAIIDSNGNIVGLRGAARDITAYKKVQNELKQSEEKFQLLFEKAPLGYLALDSEGCFIEVNQKWLDTFGYTKEEVIGTWLGDLLCPEYVDAFRQRFQLFKAQGFIQSEVEILSKDGRRILIAFEGKIAYEANGTFKQTHGIMRDITDQRKAEKALIESEERYRQLSQQTRTFTWEVDEQGLYTFVDHLIEEVLGYRPEELIQKKHFYDLCPEEEREDLKLTAFDIFERKDLFRDMENKSLTKTGDMVVLSTDGFPILNDDGSLRGYRGSDTDVTARKQTEEALRKSEERFRVAQEISPDGFTILHPVRNETGEIIDFTFVYENQAVARFNQTDTQKVIGKRLLDLFPAHSETSFYETYKHVANTGNSQILEDVNVGEVASRPIWLRLVVVSMGEDIAIAAQDITERKKAEEKLLYLSNHDHLTGLYNRRFFEIMLNNLDTKENLPLSIIMCDVNGLKLVNDSFGHDSGDALLKKAAETIKKSCREKDFIARIGGDEFAILLPKTSAQESSEIANHINKMAFKEKVSNVELSISSGYDTKTTDKQSLIEIIANAENHMYRHKLYERSSIRSKTIDLIMNTLFEKSKREAAHSNRVGSICQAIASKMNLDKDAINQMKIAGLIHDIGKIGIDEKILNKPGNLTIDEKSEIERHPEIGWRLLSSTNEFSELAQFVLNHHEKWDGSGYPNGLKGEAIQLGARIIAVADAYDAMTSDRSYRKGLSKEEAIKELTRCSGSQFDPNIVKVFVNRVLPFIGVIDI</sequence>
<dbReference type="PANTHER" id="PTHR45228">
    <property type="entry name" value="CYCLIC DI-GMP PHOSPHODIESTERASE TM_0186-RELATED"/>
    <property type="match status" value="1"/>
</dbReference>
<dbReference type="RefSeq" id="WP_073269323.1">
    <property type="nucleotide sequence ID" value="NZ_FQTU01000001.1"/>
</dbReference>
<dbReference type="CDD" id="cd00130">
    <property type="entry name" value="PAS"/>
    <property type="match status" value="3"/>
</dbReference>
<dbReference type="Gene3D" id="3.30.70.270">
    <property type="match status" value="1"/>
</dbReference>
<dbReference type="NCBIfam" id="TIGR00254">
    <property type="entry name" value="GGDEF"/>
    <property type="match status" value="1"/>
</dbReference>
<dbReference type="AlphaFoldDB" id="A0A1M4SQH2"/>
<dbReference type="PROSITE" id="PS50110">
    <property type="entry name" value="RESPONSE_REGULATORY"/>
    <property type="match status" value="1"/>
</dbReference>
<dbReference type="PROSITE" id="PS50112">
    <property type="entry name" value="PAS"/>
    <property type="match status" value="3"/>
</dbReference>
<dbReference type="EMBL" id="FQTU01000001">
    <property type="protein sequence ID" value="SHE34446.1"/>
    <property type="molecule type" value="Genomic_DNA"/>
</dbReference>
<accession>A0A1M4SQH2</accession>
<feature type="modified residue" description="4-aspartylphosphate" evidence="3">
    <location>
        <position position="58"/>
    </location>
</feature>
<evidence type="ECO:0000313" key="10">
    <source>
        <dbReference type="Proteomes" id="UP000184251"/>
    </source>
</evidence>
<feature type="domain" description="PAC" evidence="6">
    <location>
        <begin position="242"/>
        <end position="292"/>
    </location>
</feature>
<evidence type="ECO:0000259" key="6">
    <source>
        <dbReference type="PROSITE" id="PS50113"/>
    </source>
</evidence>
<dbReference type="InterPro" id="IPR000014">
    <property type="entry name" value="PAS"/>
</dbReference>
<dbReference type="SUPFAM" id="SSF52172">
    <property type="entry name" value="CheY-like"/>
    <property type="match status" value="1"/>
</dbReference>
<dbReference type="Proteomes" id="UP000184251">
    <property type="component" value="Unassembled WGS sequence"/>
</dbReference>
<feature type="domain" description="PAS" evidence="5">
    <location>
        <begin position="546"/>
        <end position="617"/>
    </location>
</feature>
<dbReference type="PROSITE" id="PS50113">
    <property type="entry name" value="PAC"/>
    <property type="match status" value="4"/>
</dbReference>
<dbReference type="Pfam" id="PF13487">
    <property type="entry name" value="HD_5"/>
    <property type="match status" value="1"/>
</dbReference>
<evidence type="ECO:0000259" key="5">
    <source>
        <dbReference type="PROSITE" id="PS50112"/>
    </source>
</evidence>
<feature type="domain" description="PAC" evidence="6">
    <location>
        <begin position="493"/>
        <end position="545"/>
    </location>
</feature>
<dbReference type="GO" id="GO:0000160">
    <property type="term" value="P:phosphorelay signal transduction system"/>
    <property type="evidence" value="ECO:0007669"/>
    <property type="project" value="InterPro"/>
</dbReference>
<name>A0A1M4SQH2_9FIRM</name>
<dbReference type="CDD" id="cd01949">
    <property type="entry name" value="GGDEF"/>
    <property type="match status" value="1"/>
</dbReference>
<feature type="domain" description="PAC" evidence="6">
    <location>
        <begin position="368"/>
        <end position="420"/>
    </location>
</feature>
<comment type="function">
    <text evidence="2">May play the central regulatory role in sporulation. It may be an element of the effector pathway responsible for the activation of sporulation genes in response to nutritional stress. Spo0A may act in concert with spo0H (a sigma factor) to control the expression of some genes that are critical to the sporulation process.</text>
</comment>
<dbReference type="PROSITE" id="PS51832">
    <property type="entry name" value="HD_GYP"/>
    <property type="match status" value="1"/>
</dbReference>
<evidence type="ECO:0000259" key="7">
    <source>
        <dbReference type="PROSITE" id="PS50887"/>
    </source>
</evidence>
<dbReference type="InterPro" id="IPR011006">
    <property type="entry name" value="CheY-like_superfamily"/>
</dbReference>
<dbReference type="SUPFAM" id="SSF109604">
    <property type="entry name" value="HD-domain/PDEase-like"/>
    <property type="match status" value="1"/>
</dbReference>
<dbReference type="OrthoDB" id="1776118at2"/>
<dbReference type="InterPro" id="IPR037522">
    <property type="entry name" value="HD_GYP_dom"/>
</dbReference>
<dbReference type="SMART" id="SM00091">
    <property type="entry name" value="PAS"/>
    <property type="match status" value="4"/>
</dbReference>
<dbReference type="Pfam" id="PF13426">
    <property type="entry name" value="PAS_9"/>
    <property type="match status" value="2"/>
</dbReference>
<evidence type="ECO:0000256" key="1">
    <source>
        <dbReference type="ARBA" id="ARBA00018672"/>
    </source>
</evidence>
<feature type="domain" description="HD-GYP" evidence="8">
    <location>
        <begin position="953"/>
        <end position="1145"/>
    </location>
</feature>
<dbReference type="Pfam" id="PF08447">
    <property type="entry name" value="PAS_3"/>
    <property type="match status" value="2"/>
</dbReference>
<dbReference type="InterPro" id="IPR001610">
    <property type="entry name" value="PAC"/>
</dbReference>
<organism evidence="9 10">
    <name type="scientific">Alkalibacter saccharofermentans DSM 14828</name>
    <dbReference type="NCBI Taxonomy" id="1120975"/>
    <lineage>
        <taxon>Bacteria</taxon>
        <taxon>Bacillati</taxon>
        <taxon>Bacillota</taxon>
        <taxon>Clostridia</taxon>
        <taxon>Eubacteriales</taxon>
        <taxon>Eubacteriaceae</taxon>
        <taxon>Alkalibacter</taxon>
    </lineage>
</organism>
<dbReference type="Gene3D" id="3.40.50.2300">
    <property type="match status" value="1"/>
</dbReference>
<feature type="domain" description="GGDEF" evidence="7">
    <location>
        <begin position="832"/>
        <end position="961"/>
    </location>
</feature>